<protein>
    <recommendedName>
        <fullName evidence="1">Secretion system C-terminal sorting domain-containing protein</fullName>
    </recommendedName>
</protein>
<dbReference type="AlphaFoldDB" id="A0A1S1YVW2"/>
<gene>
    <name evidence="2" type="ORF">NH26_01760</name>
</gene>
<dbReference type="NCBIfam" id="TIGR04183">
    <property type="entry name" value="Por_Secre_tail"/>
    <property type="match status" value="1"/>
</dbReference>
<keyword evidence="3" id="KW-1185">Reference proteome</keyword>
<name>A0A1S1YVW2_FLAPC</name>
<dbReference type="EMBL" id="JRYR02000001">
    <property type="protein sequence ID" value="OHX65167.1"/>
    <property type="molecule type" value="Genomic_DNA"/>
</dbReference>
<proteinExistence type="predicted"/>
<organism evidence="2 3">
    <name type="scientific">Flammeovirga pacifica</name>
    <dbReference type="NCBI Taxonomy" id="915059"/>
    <lineage>
        <taxon>Bacteria</taxon>
        <taxon>Pseudomonadati</taxon>
        <taxon>Bacteroidota</taxon>
        <taxon>Cytophagia</taxon>
        <taxon>Cytophagales</taxon>
        <taxon>Flammeovirgaceae</taxon>
        <taxon>Flammeovirga</taxon>
    </lineage>
</organism>
<dbReference type="InterPro" id="IPR026444">
    <property type="entry name" value="Secre_tail"/>
</dbReference>
<sequence length="425" mass="46650">MHTNIYSATINWTASGDGNWSDGANWSSGSVPDENDDITIDCGCTVTATSDINIGGSLTVTSGSTLDLDNLYDLTPSQNDATITNYGTIHNVVDLKSNHDDIVVHNYGFLSVQKLEDKHDDHSAIYNNYTGGEIEVTVKIHFHGTFNNLGLLNADTSDKFDLHGATFTGGGEIIANNIKIHKEGTSYARVEDMKFTTSNGCNDGETVTFNLLEYDDVKSADNGTDGFSFDQDNVFICGTNAVGVDLPVELVFFKGKISDSKNILYWETASEENNSHFSIEQSTDKLSWNTIGEVNGSGNSKSTIEYSFNIDEPLQGVIHYRLKQVDFDGEFVYFGPVSLLNSRSTKTNELTVFPNPATTHFNISSPSMEIEVNQVQLFNSHGINITNKVNFESIGKNQISVVYDGLERGFYFINVNGTTTKILVN</sequence>
<accession>A0A1S1YVW2</accession>
<evidence type="ECO:0000313" key="3">
    <source>
        <dbReference type="Proteomes" id="UP000179797"/>
    </source>
</evidence>
<evidence type="ECO:0000259" key="1">
    <source>
        <dbReference type="Pfam" id="PF18962"/>
    </source>
</evidence>
<dbReference type="Proteomes" id="UP000179797">
    <property type="component" value="Unassembled WGS sequence"/>
</dbReference>
<evidence type="ECO:0000313" key="2">
    <source>
        <dbReference type="EMBL" id="OHX65167.1"/>
    </source>
</evidence>
<dbReference type="Pfam" id="PF18962">
    <property type="entry name" value="Por_Secre_tail"/>
    <property type="match status" value="1"/>
</dbReference>
<dbReference type="STRING" id="915059.NH26_01760"/>
<feature type="domain" description="Secretion system C-terminal sorting" evidence="1">
    <location>
        <begin position="352"/>
        <end position="421"/>
    </location>
</feature>
<comment type="caution">
    <text evidence="2">The sequence shown here is derived from an EMBL/GenBank/DDBJ whole genome shotgun (WGS) entry which is preliminary data.</text>
</comment>
<reference evidence="2 3" key="1">
    <citation type="journal article" date="2012" name="Int. J. Syst. Evol. Microbiol.">
        <title>Flammeovirga pacifica sp. nov., isolated from deep-sea sediment.</title>
        <authorList>
            <person name="Xu H."/>
            <person name="Fu Y."/>
            <person name="Yang N."/>
            <person name="Ding Z."/>
            <person name="Lai Q."/>
            <person name="Zeng R."/>
        </authorList>
    </citation>
    <scope>NUCLEOTIDE SEQUENCE [LARGE SCALE GENOMIC DNA]</scope>
    <source>
        <strain evidence="3">DSM 24597 / LMG 26175 / WPAGA1</strain>
    </source>
</reference>